<accession>A0A7X6KX66</accession>
<dbReference type="AlphaFoldDB" id="A0A7X6KX66"/>
<reference evidence="3 4" key="1">
    <citation type="submission" date="2020-04" db="EMBL/GenBank/DDBJ databases">
        <title>MicrobeNet Type strains.</title>
        <authorList>
            <person name="Nicholson A.C."/>
        </authorList>
    </citation>
    <scope>NUCLEOTIDE SEQUENCE [LARGE SCALE GENOMIC DNA]</scope>
    <source>
        <strain evidence="3 4">ATCC BAA-788</strain>
    </source>
</reference>
<dbReference type="EMBL" id="JAAXOX010000008">
    <property type="protein sequence ID" value="NKY23728.1"/>
    <property type="molecule type" value="Genomic_DNA"/>
</dbReference>
<evidence type="ECO:0000313" key="4">
    <source>
        <dbReference type="Proteomes" id="UP000581206"/>
    </source>
</evidence>
<evidence type="ECO:0000256" key="1">
    <source>
        <dbReference type="SAM" id="Phobius"/>
    </source>
</evidence>
<keyword evidence="2" id="KW-0732">Signal</keyword>
<gene>
    <name evidence="3" type="ORF">HGA03_13730</name>
</gene>
<comment type="caution">
    <text evidence="3">The sequence shown here is derived from an EMBL/GenBank/DDBJ whole genome shotgun (WGS) entry which is preliminary data.</text>
</comment>
<protein>
    <recommendedName>
        <fullName evidence="5">Gram-positive cocci surface proteins LPxTG domain-containing protein</fullName>
    </recommendedName>
</protein>
<sequence>MRARRTRTPRALITLLIAVLACAGLAWTLPAAVPPAAAARGTVGEGISVPIPGYGETWLGAFETPTGADGQLSWCIQMWVSPGIGAPPLTTTVHDDPVLAWLIETYADPANQLDQAAIAYLVHQRAEVPGVVADGDVEQAKRLLTDATPAQVRDRAAAMLTVAASQAGPYQDPAPGVQSSDLRFGTITGLGVRSAAGDWVSGLDATVELLHRTPDGSLVRSDRAVIDLNRNRRADPGESAVWTGTTDGALQLEYVATGIGDVVIRARFSGLRTTRLAYYGMDAGRQDNLSLSPTLSGEATERTGSTEVPVAHGFRVTGTSQVEQKVADPGTALCDTLDLRLPAGHTWLPVDGSAVTVPLVATLWSVGDRPVDPGADPPEGATPIAEVRLSANGPGSYRACADPGAAASGIHTWQWRTDRGAMSPEHRELLLDDWQDRIGIPDETSSVRHEPEVVTSLSIRATAGGLRLVDDLWAAGYPTDHGDFTGDAGFGGDRRDELTEFWFFPAGTPVTDEALVDGTAELIGTVTRDAVNGYQSLSGPHLAWPTTGSDADGDGVPDPRPGTVAARTLFDGDDRTGPVSTSVTDPTEQFTVHPAAPEPLAIGTVIQTDQEPAPGTELVLHDITEVTGTVPADGMTVTNELYRWPGDDPVCSPESLVAAGDPVTVTEPGRYRSQDVPVTAEPGMSYGYVETARNPAGQVLHRGACGEPSETVQIPGLPTVITLARADSDRPVVGDELWDTLTWTGHVPDGSTASAELFHAPEGQELTCTPDTLVWTSPAIELDRSPGTADTARYRTERPGTYGFVETTRGPDGTVLSTGICGEPAETITVGAPPTVFELATTGTGLRVTLAASGGMLLAGIAAVLLRRRRGSAGPRRPA</sequence>
<dbReference type="PROSITE" id="PS51257">
    <property type="entry name" value="PROKAR_LIPOPROTEIN"/>
    <property type="match status" value="1"/>
</dbReference>
<organism evidence="3 4">
    <name type="scientific">Cellulomonas denverensis</name>
    <dbReference type="NCBI Taxonomy" id="264297"/>
    <lineage>
        <taxon>Bacteria</taxon>
        <taxon>Bacillati</taxon>
        <taxon>Actinomycetota</taxon>
        <taxon>Actinomycetes</taxon>
        <taxon>Micrococcales</taxon>
        <taxon>Cellulomonadaceae</taxon>
        <taxon>Cellulomonas</taxon>
    </lineage>
</organism>
<keyword evidence="1" id="KW-1133">Transmembrane helix</keyword>
<keyword evidence="1" id="KW-0472">Membrane</keyword>
<proteinExistence type="predicted"/>
<name>A0A7X6KX66_9CELL</name>
<keyword evidence="1" id="KW-0812">Transmembrane</keyword>
<keyword evidence="4" id="KW-1185">Reference proteome</keyword>
<feature type="signal peptide" evidence="2">
    <location>
        <begin position="1"/>
        <end position="31"/>
    </location>
</feature>
<feature type="transmembrane region" description="Helical" evidence="1">
    <location>
        <begin position="845"/>
        <end position="866"/>
    </location>
</feature>
<evidence type="ECO:0008006" key="5">
    <source>
        <dbReference type="Google" id="ProtNLM"/>
    </source>
</evidence>
<evidence type="ECO:0000256" key="2">
    <source>
        <dbReference type="SAM" id="SignalP"/>
    </source>
</evidence>
<evidence type="ECO:0000313" key="3">
    <source>
        <dbReference type="EMBL" id="NKY23728.1"/>
    </source>
</evidence>
<dbReference type="RefSeq" id="WP_168630860.1">
    <property type="nucleotide sequence ID" value="NZ_BONL01000011.1"/>
</dbReference>
<dbReference type="Proteomes" id="UP000581206">
    <property type="component" value="Unassembled WGS sequence"/>
</dbReference>
<feature type="chain" id="PRO_5038975388" description="Gram-positive cocci surface proteins LPxTG domain-containing protein" evidence="2">
    <location>
        <begin position="32"/>
        <end position="879"/>
    </location>
</feature>